<evidence type="ECO:0000256" key="1">
    <source>
        <dbReference type="ARBA" id="ARBA00004141"/>
    </source>
</evidence>
<reference evidence="8" key="1">
    <citation type="submission" date="2011-06" db="EMBL/GenBank/DDBJ databases">
        <title>The complete genome of chromosome of Runella slithyformis DSM 19594.</title>
        <authorList>
            <consortium name="US DOE Joint Genome Institute (JGI-PGF)"/>
            <person name="Lucas S."/>
            <person name="Han J."/>
            <person name="Lapidus A."/>
            <person name="Bruce D."/>
            <person name="Goodwin L."/>
            <person name="Pitluck S."/>
            <person name="Peters L."/>
            <person name="Kyrpides N."/>
            <person name="Mavromatis K."/>
            <person name="Ivanova N."/>
            <person name="Ovchinnikova G."/>
            <person name="Zhang X."/>
            <person name="Misra M."/>
            <person name="Detter J.C."/>
            <person name="Tapia R."/>
            <person name="Han C."/>
            <person name="Land M."/>
            <person name="Hauser L."/>
            <person name="Markowitz V."/>
            <person name="Cheng J.-F."/>
            <person name="Hugenholtz P."/>
            <person name="Woyke T."/>
            <person name="Wu D."/>
            <person name="Tindall B."/>
            <person name="Faehrich R."/>
            <person name="Brambilla E."/>
            <person name="Klenk H.-P."/>
            <person name="Eisen J.A."/>
        </authorList>
    </citation>
    <scope>NUCLEOTIDE SEQUENCE [LARGE SCALE GENOMIC DNA]</scope>
    <source>
        <strain evidence="8">ATCC 29530 / DSM 19594 / LMG 11500 / NCIMB 11436 / LSU 4</strain>
    </source>
</reference>
<dbReference type="Pfam" id="PF06271">
    <property type="entry name" value="RDD"/>
    <property type="match status" value="1"/>
</dbReference>
<sequence length="114" mass="11654">MDKSQLAGFGNCLVAQIIDSIILGIAFSLLLIPFGGIAALIGLNSDSMENSSDEAAAALIGLAGVSLAGLILFSLIAPFIYEALMISSAKQATLGKIIMKIKVVGPAGERLTFG</sequence>
<feature type="domain" description="RDD" evidence="6">
    <location>
        <begin position="7"/>
        <end position="113"/>
    </location>
</feature>
<feature type="transmembrane region" description="Helical" evidence="5">
    <location>
        <begin position="55"/>
        <end position="81"/>
    </location>
</feature>
<evidence type="ECO:0000256" key="2">
    <source>
        <dbReference type="ARBA" id="ARBA00022692"/>
    </source>
</evidence>
<name>A0A7U4E6C2_RUNSL</name>
<evidence type="ECO:0000256" key="3">
    <source>
        <dbReference type="ARBA" id="ARBA00022989"/>
    </source>
</evidence>
<evidence type="ECO:0000313" key="8">
    <source>
        <dbReference type="Proteomes" id="UP000000493"/>
    </source>
</evidence>
<proteinExistence type="predicted"/>
<evidence type="ECO:0000259" key="6">
    <source>
        <dbReference type="Pfam" id="PF06271"/>
    </source>
</evidence>
<keyword evidence="2 5" id="KW-0812">Transmembrane</keyword>
<gene>
    <name evidence="7" type="ordered locus">Runsl_2649</name>
</gene>
<keyword evidence="3 5" id="KW-1133">Transmembrane helix</keyword>
<organism evidence="7 8">
    <name type="scientific">Runella slithyformis (strain ATCC 29530 / DSM 19594 / LMG 11500 / NCIMB 11436 / LSU 4)</name>
    <dbReference type="NCBI Taxonomy" id="761193"/>
    <lineage>
        <taxon>Bacteria</taxon>
        <taxon>Pseudomonadati</taxon>
        <taxon>Bacteroidota</taxon>
        <taxon>Cytophagia</taxon>
        <taxon>Cytophagales</taxon>
        <taxon>Spirosomataceae</taxon>
        <taxon>Runella</taxon>
    </lineage>
</organism>
<evidence type="ECO:0000256" key="4">
    <source>
        <dbReference type="ARBA" id="ARBA00023136"/>
    </source>
</evidence>
<dbReference type="Proteomes" id="UP000000493">
    <property type="component" value="Chromosome"/>
</dbReference>
<keyword evidence="4 5" id="KW-0472">Membrane</keyword>
<feature type="transmembrane region" description="Helical" evidence="5">
    <location>
        <begin position="21"/>
        <end position="43"/>
    </location>
</feature>
<dbReference type="RefSeq" id="WP_013928358.1">
    <property type="nucleotide sequence ID" value="NC_015703.1"/>
</dbReference>
<dbReference type="AlphaFoldDB" id="A0A7U4E6C2"/>
<dbReference type="EMBL" id="CP002859">
    <property type="protein sequence ID" value="AEI49049.1"/>
    <property type="molecule type" value="Genomic_DNA"/>
</dbReference>
<keyword evidence="8" id="KW-1185">Reference proteome</keyword>
<comment type="subcellular location">
    <subcellularLocation>
        <location evidence="1">Membrane</location>
        <topology evidence="1">Multi-pass membrane protein</topology>
    </subcellularLocation>
</comment>
<dbReference type="InterPro" id="IPR010432">
    <property type="entry name" value="RDD"/>
</dbReference>
<dbReference type="KEGG" id="rsi:Runsl_2649"/>
<accession>A0A7U4E6C2</accession>
<reference evidence="7 8" key="2">
    <citation type="journal article" date="2012" name="Stand. Genomic Sci.">
        <title>Complete genome sequence of the aquatic bacterium Runella slithyformis type strain (LSU 4(T)).</title>
        <authorList>
            <person name="Copeland A."/>
            <person name="Zhang X."/>
            <person name="Misra M."/>
            <person name="Lapidus A."/>
            <person name="Nolan M."/>
            <person name="Lucas S."/>
            <person name="Deshpande S."/>
            <person name="Cheng J.F."/>
            <person name="Tapia R."/>
            <person name="Goodwin L.A."/>
            <person name="Pitluck S."/>
            <person name="Liolios K."/>
            <person name="Pagani I."/>
            <person name="Ivanova N."/>
            <person name="Mikhailova N."/>
            <person name="Pati A."/>
            <person name="Chen A."/>
            <person name="Palaniappan K."/>
            <person name="Land M."/>
            <person name="Hauser L."/>
            <person name="Pan C."/>
            <person name="Jeffries C.D."/>
            <person name="Detter J.C."/>
            <person name="Brambilla E.M."/>
            <person name="Rohde M."/>
            <person name="Djao O.D."/>
            <person name="Goker M."/>
            <person name="Sikorski J."/>
            <person name="Tindall B.J."/>
            <person name="Woyke T."/>
            <person name="Bristow J."/>
            <person name="Eisen J.A."/>
            <person name="Markowitz V."/>
            <person name="Hugenholtz P."/>
            <person name="Kyrpides N.C."/>
            <person name="Klenk H.P."/>
            <person name="Mavromatis K."/>
        </authorList>
    </citation>
    <scope>NUCLEOTIDE SEQUENCE [LARGE SCALE GENOMIC DNA]</scope>
    <source>
        <strain evidence="8">ATCC 29530 / DSM 19594 / LMG 11500 / NCIMB 11436 / LSU 4</strain>
    </source>
</reference>
<evidence type="ECO:0000313" key="7">
    <source>
        <dbReference type="EMBL" id="AEI49049.1"/>
    </source>
</evidence>
<protein>
    <submittedName>
        <fullName evidence="7">RDD domain containing protein</fullName>
    </submittedName>
</protein>
<dbReference type="GO" id="GO:0016020">
    <property type="term" value="C:membrane"/>
    <property type="evidence" value="ECO:0007669"/>
    <property type="project" value="UniProtKB-SubCell"/>
</dbReference>
<evidence type="ECO:0000256" key="5">
    <source>
        <dbReference type="SAM" id="Phobius"/>
    </source>
</evidence>